<dbReference type="EMBL" id="JABUKG010000017">
    <property type="protein sequence ID" value="MBY6322202.1"/>
    <property type="molecule type" value="Genomic_DNA"/>
</dbReference>
<dbReference type="SUPFAM" id="SSF117396">
    <property type="entry name" value="TM1631-like"/>
    <property type="match status" value="1"/>
</dbReference>
<name>A0ABS7NVX6_9NOCA</name>
<evidence type="ECO:0000313" key="2">
    <source>
        <dbReference type="Proteomes" id="UP001520140"/>
    </source>
</evidence>
<dbReference type="PANTHER" id="PTHR30348">
    <property type="entry name" value="UNCHARACTERIZED PROTEIN YECE"/>
    <property type="match status" value="1"/>
</dbReference>
<organism evidence="1 2">
    <name type="scientific">Rhodococcoides kroppenstedtii</name>
    <dbReference type="NCBI Taxonomy" id="293050"/>
    <lineage>
        <taxon>Bacteria</taxon>
        <taxon>Bacillati</taxon>
        <taxon>Actinomycetota</taxon>
        <taxon>Actinomycetes</taxon>
        <taxon>Mycobacteriales</taxon>
        <taxon>Nocardiaceae</taxon>
        <taxon>Rhodococcoides</taxon>
    </lineage>
</organism>
<dbReference type="Pfam" id="PF01904">
    <property type="entry name" value="DUF72"/>
    <property type="match status" value="1"/>
</dbReference>
<accession>A0ABS7NVX6</accession>
<dbReference type="InterPro" id="IPR002763">
    <property type="entry name" value="DUF72"/>
</dbReference>
<dbReference type="InterPro" id="IPR036520">
    <property type="entry name" value="UPF0759_sf"/>
</dbReference>
<proteinExistence type="predicted"/>
<dbReference type="Gene3D" id="3.20.20.410">
    <property type="entry name" value="Protein of unknown function UPF0759"/>
    <property type="match status" value="1"/>
</dbReference>
<dbReference type="PANTHER" id="PTHR30348:SF4">
    <property type="entry name" value="DUF72 DOMAIN-CONTAINING PROTEIN"/>
    <property type="match status" value="1"/>
</dbReference>
<protein>
    <submittedName>
        <fullName evidence="1">DUF72 domain-containing protein</fullName>
    </submittedName>
</protein>
<evidence type="ECO:0000313" key="1">
    <source>
        <dbReference type="EMBL" id="MBY6322202.1"/>
    </source>
</evidence>
<comment type="caution">
    <text evidence="1">The sequence shown here is derived from an EMBL/GenBank/DDBJ whole genome shotgun (WGS) entry which is preliminary data.</text>
</comment>
<sequence length="274" mass="30169">MIPPRIGTSGWRYRAWRGNFYPDDLVQRRELEFLARASSSVEINGSFYSLQRPSSYARWRASVPEDYVFAVKGPRYVTHLKKLVGTETAVANFVASGLLALGPTLGPILWQLPAVSAFDAGRLATFFASLPRSTAEAAALGARHDEKLAADRVFLGVEHDAPLRHCLEARHPSFDSPEAYALLREFDVGCVVADTAGRFPMLAEVTSDVVYVRLHGDTELYTSGYSDEALAEWAVRVEAWAAGGAAVYVYFDNDARGHAPWDAVALRRMVDGAR</sequence>
<dbReference type="RefSeq" id="WP_068103448.1">
    <property type="nucleotide sequence ID" value="NZ_JABUKE010000016.1"/>
</dbReference>
<keyword evidence="2" id="KW-1185">Reference proteome</keyword>
<reference evidence="1 2" key="1">
    <citation type="submission" date="2020-06" db="EMBL/GenBank/DDBJ databases">
        <title>Taxonomy, biology and ecology of Rhodococcus bacteria occurring in California pistachio and other woody hosts as revealed by genome sequence analyses.</title>
        <authorList>
            <person name="Gai Y."/>
            <person name="Riely B."/>
        </authorList>
    </citation>
    <scope>NUCLEOTIDE SEQUENCE [LARGE SCALE GENOMIC DNA]</scope>
    <source>
        <strain evidence="1 2">BP-284</strain>
    </source>
</reference>
<dbReference type="Proteomes" id="UP001520140">
    <property type="component" value="Unassembled WGS sequence"/>
</dbReference>
<gene>
    <name evidence="1" type="ORF">HQ605_15345</name>
</gene>